<dbReference type="RefSeq" id="WP_094763770.1">
    <property type="nucleotide sequence ID" value="NZ_FUKQ01000011.1"/>
</dbReference>
<evidence type="ECO:0000313" key="2">
    <source>
        <dbReference type="Proteomes" id="UP000188342"/>
    </source>
</evidence>
<dbReference type="AlphaFoldDB" id="A0A1R4IRA0"/>
<dbReference type="STRING" id="1255658.FM114_03290"/>
<proteinExistence type="predicted"/>
<dbReference type="Pfam" id="PF13599">
    <property type="entry name" value="Pentapeptide_4"/>
    <property type="match status" value="1"/>
</dbReference>
<dbReference type="Gene3D" id="2.160.20.80">
    <property type="entry name" value="E3 ubiquitin-protein ligase SopA"/>
    <property type="match status" value="1"/>
</dbReference>
<organism evidence="1 2">
    <name type="scientific">Luteococcus japonicus LSP_Lj1</name>
    <dbReference type="NCBI Taxonomy" id="1255658"/>
    <lineage>
        <taxon>Bacteria</taxon>
        <taxon>Bacillati</taxon>
        <taxon>Actinomycetota</taxon>
        <taxon>Actinomycetes</taxon>
        <taxon>Propionibacteriales</taxon>
        <taxon>Propionibacteriaceae</taxon>
        <taxon>Luteococcus</taxon>
    </lineage>
</organism>
<name>A0A1R4IRA0_9ACTN</name>
<dbReference type="InterPro" id="IPR051082">
    <property type="entry name" value="Pentapeptide-BTB/POZ_domain"/>
</dbReference>
<dbReference type="Proteomes" id="UP000188342">
    <property type="component" value="Unassembled WGS sequence"/>
</dbReference>
<dbReference type="EMBL" id="FUKQ01000011">
    <property type="protein sequence ID" value="SJN22357.1"/>
    <property type="molecule type" value="Genomic_DNA"/>
</dbReference>
<protein>
    <recommendedName>
        <fullName evidence="3">Pentapeptide repeat family protein</fullName>
    </recommendedName>
</protein>
<evidence type="ECO:0000313" key="1">
    <source>
        <dbReference type="EMBL" id="SJN22357.1"/>
    </source>
</evidence>
<sequence length="224" mass="23905">MHVLPRVATGPKLAAGHVSLTDADELAPSQVGDDELVTEQRFARVVLDSHTSQFVEFASLEVCGGSLADSDWYRTNWVDVALEGVDAANAAFTESGLKRIAWRNSRLVGIGLSGCTLHDVAHLDCIATMANFRFAHLQRVEFVDCDLSGADFTNARLQEVSFLGCRLEGATFSHATSNRVLLHGGELEGIRGLGGLKGATIHADDITTIAQEMAAELGIQLTAG</sequence>
<reference evidence="1 2" key="1">
    <citation type="submission" date="2017-02" db="EMBL/GenBank/DDBJ databases">
        <authorList>
            <person name="Peterson S.W."/>
        </authorList>
    </citation>
    <scope>NUCLEOTIDE SEQUENCE [LARGE SCALE GENOMIC DNA]</scope>
    <source>
        <strain evidence="1 2">LSP_Lj1</strain>
    </source>
</reference>
<gene>
    <name evidence="1" type="ORF">FM114_03290</name>
</gene>
<dbReference type="OrthoDB" id="2579959at2"/>
<dbReference type="InterPro" id="IPR001646">
    <property type="entry name" value="5peptide_repeat"/>
</dbReference>
<dbReference type="PANTHER" id="PTHR14136:SF17">
    <property type="entry name" value="BTB_POZ DOMAIN-CONTAINING PROTEIN KCTD9"/>
    <property type="match status" value="1"/>
</dbReference>
<dbReference type="PANTHER" id="PTHR14136">
    <property type="entry name" value="BTB_POZ DOMAIN-CONTAINING PROTEIN KCTD9"/>
    <property type="match status" value="1"/>
</dbReference>
<accession>A0A1R4IRA0</accession>
<dbReference type="SUPFAM" id="SSF141571">
    <property type="entry name" value="Pentapeptide repeat-like"/>
    <property type="match status" value="1"/>
</dbReference>
<evidence type="ECO:0008006" key="3">
    <source>
        <dbReference type="Google" id="ProtNLM"/>
    </source>
</evidence>
<keyword evidence="2" id="KW-1185">Reference proteome</keyword>